<dbReference type="Gene3D" id="3.30.450.150">
    <property type="entry name" value="Haem-degrading domain"/>
    <property type="match status" value="1"/>
</dbReference>
<dbReference type="Pfam" id="PF03928">
    <property type="entry name" value="HbpS-like"/>
    <property type="match status" value="1"/>
</dbReference>
<evidence type="ECO:0000313" key="2">
    <source>
        <dbReference type="Proteomes" id="UP000019473"/>
    </source>
</evidence>
<reference evidence="1 2" key="1">
    <citation type="submission" date="2013-03" db="EMBL/GenBank/DDBJ databases">
        <title>The Genome Sequence of Cladophialophora yegresii CBS 114405.</title>
        <authorList>
            <consortium name="The Broad Institute Genomics Platform"/>
            <person name="Cuomo C."/>
            <person name="de Hoog S."/>
            <person name="Gorbushina A."/>
            <person name="Walker B."/>
            <person name="Young S.K."/>
            <person name="Zeng Q."/>
            <person name="Gargeya S."/>
            <person name="Fitzgerald M."/>
            <person name="Haas B."/>
            <person name="Abouelleil A."/>
            <person name="Allen A.W."/>
            <person name="Alvarado L."/>
            <person name="Arachchi H.M."/>
            <person name="Berlin A.M."/>
            <person name="Chapman S.B."/>
            <person name="Gainer-Dewar J."/>
            <person name="Goldberg J."/>
            <person name="Griggs A."/>
            <person name="Gujja S."/>
            <person name="Hansen M."/>
            <person name="Howarth C."/>
            <person name="Imamovic A."/>
            <person name="Ireland A."/>
            <person name="Larimer J."/>
            <person name="McCowan C."/>
            <person name="Murphy C."/>
            <person name="Pearson M."/>
            <person name="Poon T.W."/>
            <person name="Priest M."/>
            <person name="Roberts A."/>
            <person name="Saif S."/>
            <person name="Shea T."/>
            <person name="Sisk P."/>
            <person name="Sykes S."/>
            <person name="Wortman J."/>
            <person name="Nusbaum C."/>
            <person name="Birren B."/>
        </authorList>
    </citation>
    <scope>NUCLEOTIDE SEQUENCE [LARGE SCALE GENOMIC DNA]</scope>
    <source>
        <strain evidence="1 2">CBS 114405</strain>
    </source>
</reference>
<dbReference type="eggNOG" id="ENOG502S03S">
    <property type="taxonomic scope" value="Eukaryota"/>
</dbReference>
<dbReference type="GO" id="GO:0072380">
    <property type="term" value="C:TRC complex"/>
    <property type="evidence" value="ECO:0007669"/>
    <property type="project" value="TreeGrafter"/>
</dbReference>
<dbReference type="PANTHER" id="PTHR28255">
    <property type="match status" value="1"/>
</dbReference>
<evidence type="ECO:0008006" key="3">
    <source>
        <dbReference type="Google" id="ProtNLM"/>
    </source>
</evidence>
<accession>W9X439</accession>
<name>W9X439_9EURO</name>
<dbReference type="AlphaFoldDB" id="W9X439"/>
<dbReference type="GO" id="GO:0006620">
    <property type="term" value="P:post-translational protein targeting to endoplasmic reticulum membrane"/>
    <property type="evidence" value="ECO:0007669"/>
    <property type="project" value="TreeGrafter"/>
</dbReference>
<protein>
    <recommendedName>
        <fullName evidence="3">DUF967 domain protein</fullName>
    </recommendedName>
</protein>
<evidence type="ECO:0000313" key="1">
    <source>
        <dbReference type="EMBL" id="EXJ65249.1"/>
    </source>
</evidence>
<gene>
    <name evidence="1" type="ORF">A1O7_01590</name>
</gene>
<dbReference type="SUPFAM" id="SSF143744">
    <property type="entry name" value="GlcG-like"/>
    <property type="match status" value="1"/>
</dbReference>
<dbReference type="Proteomes" id="UP000019473">
    <property type="component" value="Unassembled WGS sequence"/>
</dbReference>
<dbReference type="InterPro" id="IPR010371">
    <property type="entry name" value="YBR137W-like"/>
</dbReference>
<dbReference type="InterPro" id="IPR038084">
    <property type="entry name" value="PduO/GlcC-like_sf"/>
</dbReference>
<keyword evidence="2" id="KW-1185">Reference proteome</keyword>
<proteinExistence type="predicted"/>
<dbReference type="GeneID" id="19176201"/>
<dbReference type="HOGENOM" id="CLU_101036_1_0_1"/>
<dbReference type="VEuPathDB" id="FungiDB:A1O7_01590"/>
<dbReference type="EMBL" id="AMGW01000001">
    <property type="protein sequence ID" value="EXJ65249.1"/>
    <property type="molecule type" value="Genomic_DNA"/>
</dbReference>
<comment type="caution">
    <text evidence="1">The sequence shown here is derived from an EMBL/GenBank/DDBJ whole genome shotgun (WGS) entry which is preliminary data.</text>
</comment>
<dbReference type="PANTHER" id="PTHR28255:SF1">
    <property type="entry name" value="UPF0303 PROTEIN YBR137W"/>
    <property type="match status" value="1"/>
</dbReference>
<dbReference type="OrthoDB" id="2209940at2759"/>
<sequence>MTARPLREAPRDDSIVTHTYVPAVQLRAIIKLEDSLQLAHFTADDAFSLGLTIRQRLRALSPNPAVVSISHANSGNLLFHATSRPGIQPDNDIWVARKRKTVHRWGVSTWFMNIKFQGDEAEFARKYALGSGPEAGSYAIHGGGVPVRVKGVEGIVGVVVVSGLKQEEDHMVVVEALEEFVRQEGGLDKKRSVEGEDPVVLDA</sequence>
<organism evidence="1 2">
    <name type="scientific">Cladophialophora yegresii CBS 114405</name>
    <dbReference type="NCBI Taxonomy" id="1182544"/>
    <lineage>
        <taxon>Eukaryota</taxon>
        <taxon>Fungi</taxon>
        <taxon>Dikarya</taxon>
        <taxon>Ascomycota</taxon>
        <taxon>Pezizomycotina</taxon>
        <taxon>Eurotiomycetes</taxon>
        <taxon>Chaetothyriomycetidae</taxon>
        <taxon>Chaetothyriales</taxon>
        <taxon>Herpotrichiellaceae</taxon>
        <taxon>Cladophialophora</taxon>
    </lineage>
</organism>
<dbReference type="STRING" id="1182544.W9X439"/>
<dbReference type="RefSeq" id="XP_007753816.1">
    <property type="nucleotide sequence ID" value="XM_007755626.1"/>
</dbReference>
<dbReference type="InterPro" id="IPR005624">
    <property type="entry name" value="PduO/GlcC-like"/>
</dbReference>